<feature type="domain" description="TonB-dependent receptor-like beta-barrel" evidence="13">
    <location>
        <begin position="463"/>
        <end position="940"/>
    </location>
</feature>
<keyword evidence="16" id="KW-1185">Reference proteome</keyword>
<keyword evidence="7 10" id="KW-0472">Membrane</keyword>
<feature type="domain" description="TonB-dependent receptor plug" evidence="14">
    <location>
        <begin position="119"/>
        <end position="227"/>
    </location>
</feature>
<dbReference type="SUPFAM" id="SSF49464">
    <property type="entry name" value="Carboxypeptidase regulatory domain-like"/>
    <property type="match status" value="1"/>
</dbReference>
<accession>A0A1W1ZQT0</accession>
<protein>
    <submittedName>
        <fullName evidence="15">Outer membrane receptor proteins, mostly Fe transport</fullName>
    </submittedName>
</protein>
<dbReference type="Pfam" id="PF13715">
    <property type="entry name" value="CarbopepD_reg_2"/>
    <property type="match status" value="1"/>
</dbReference>
<dbReference type="PANTHER" id="PTHR30069">
    <property type="entry name" value="TONB-DEPENDENT OUTER MEMBRANE RECEPTOR"/>
    <property type="match status" value="1"/>
</dbReference>
<evidence type="ECO:0000259" key="13">
    <source>
        <dbReference type="Pfam" id="PF00593"/>
    </source>
</evidence>
<evidence type="ECO:0000256" key="10">
    <source>
        <dbReference type="PROSITE-ProRule" id="PRU01360"/>
    </source>
</evidence>
<evidence type="ECO:0000313" key="15">
    <source>
        <dbReference type="EMBL" id="SMC50764.1"/>
    </source>
</evidence>
<dbReference type="Gene3D" id="2.40.170.20">
    <property type="entry name" value="TonB-dependent receptor, beta-barrel domain"/>
    <property type="match status" value="1"/>
</dbReference>
<dbReference type="OrthoDB" id="1109208at2"/>
<evidence type="ECO:0000256" key="3">
    <source>
        <dbReference type="ARBA" id="ARBA00022452"/>
    </source>
</evidence>
<evidence type="ECO:0000256" key="5">
    <source>
        <dbReference type="ARBA" id="ARBA00022729"/>
    </source>
</evidence>
<comment type="similarity">
    <text evidence="10 11">Belongs to the TonB-dependent receptor family.</text>
</comment>
<feature type="chain" id="PRO_5012415973" evidence="12">
    <location>
        <begin position="21"/>
        <end position="971"/>
    </location>
</feature>
<evidence type="ECO:0000256" key="4">
    <source>
        <dbReference type="ARBA" id="ARBA00022692"/>
    </source>
</evidence>
<evidence type="ECO:0000256" key="6">
    <source>
        <dbReference type="ARBA" id="ARBA00023077"/>
    </source>
</evidence>
<evidence type="ECO:0000256" key="11">
    <source>
        <dbReference type="RuleBase" id="RU003357"/>
    </source>
</evidence>
<evidence type="ECO:0000256" key="9">
    <source>
        <dbReference type="ARBA" id="ARBA00023237"/>
    </source>
</evidence>
<evidence type="ECO:0000256" key="7">
    <source>
        <dbReference type="ARBA" id="ARBA00023136"/>
    </source>
</evidence>
<dbReference type="InterPro" id="IPR008969">
    <property type="entry name" value="CarboxyPept-like_regulatory"/>
</dbReference>
<dbReference type="InterPro" id="IPR000531">
    <property type="entry name" value="Beta-barrel_TonB"/>
</dbReference>
<name>A0A1W1ZQT0_9SPHI</name>
<dbReference type="InterPro" id="IPR012910">
    <property type="entry name" value="Plug_dom"/>
</dbReference>
<dbReference type="AlphaFoldDB" id="A0A1W1ZQT0"/>
<reference evidence="16" key="1">
    <citation type="submission" date="2017-04" db="EMBL/GenBank/DDBJ databases">
        <authorList>
            <person name="Varghese N."/>
            <person name="Submissions S."/>
        </authorList>
    </citation>
    <scope>NUCLEOTIDE SEQUENCE [LARGE SCALE GENOMIC DNA]</scope>
    <source>
        <strain evidence="16">DSM 12126</strain>
    </source>
</reference>
<organism evidence="15 16">
    <name type="scientific">Pedobacter africanus</name>
    <dbReference type="NCBI Taxonomy" id="151894"/>
    <lineage>
        <taxon>Bacteria</taxon>
        <taxon>Pseudomonadati</taxon>
        <taxon>Bacteroidota</taxon>
        <taxon>Sphingobacteriia</taxon>
        <taxon>Sphingobacteriales</taxon>
        <taxon>Sphingobacteriaceae</taxon>
        <taxon>Pedobacter</taxon>
    </lineage>
</organism>
<dbReference type="EMBL" id="FWXT01000001">
    <property type="protein sequence ID" value="SMC50764.1"/>
    <property type="molecule type" value="Genomic_DNA"/>
</dbReference>
<evidence type="ECO:0000256" key="2">
    <source>
        <dbReference type="ARBA" id="ARBA00022448"/>
    </source>
</evidence>
<dbReference type="InterPro" id="IPR037066">
    <property type="entry name" value="Plug_dom_sf"/>
</dbReference>
<dbReference type="Gene3D" id="2.60.40.1120">
    <property type="entry name" value="Carboxypeptidase-like, regulatory domain"/>
    <property type="match status" value="1"/>
</dbReference>
<dbReference type="PROSITE" id="PS52016">
    <property type="entry name" value="TONB_DEPENDENT_REC_3"/>
    <property type="match status" value="1"/>
</dbReference>
<dbReference type="GO" id="GO:0015344">
    <property type="term" value="F:siderophore uptake transmembrane transporter activity"/>
    <property type="evidence" value="ECO:0007669"/>
    <property type="project" value="TreeGrafter"/>
</dbReference>
<dbReference type="InterPro" id="IPR039426">
    <property type="entry name" value="TonB-dep_rcpt-like"/>
</dbReference>
<comment type="subcellular location">
    <subcellularLocation>
        <location evidence="1 10">Cell outer membrane</location>
        <topology evidence="1 10">Multi-pass membrane protein</topology>
    </subcellularLocation>
</comment>
<dbReference type="Pfam" id="PF00593">
    <property type="entry name" value="TonB_dep_Rec_b-barrel"/>
    <property type="match status" value="1"/>
</dbReference>
<dbReference type="Pfam" id="PF07715">
    <property type="entry name" value="Plug"/>
    <property type="match status" value="1"/>
</dbReference>
<dbReference type="Gene3D" id="2.170.130.10">
    <property type="entry name" value="TonB-dependent receptor, plug domain"/>
    <property type="match status" value="1"/>
</dbReference>
<proteinExistence type="inferred from homology"/>
<dbReference type="InterPro" id="IPR036942">
    <property type="entry name" value="Beta-barrel_TonB_sf"/>
</dbReference>
<keyword evidence="4 10" id="KW-0812">Transmembrane</keyword>
<evidence type="ECO:0000313" key="16">
    <source>
        <dbReference type="Proteomes" id="UP000192756"/>
    </source>
</evidence>
<evidence type="ECO:0000256" key="12">
    <source>
        <dbReference type="SAM" id="SignalP"/>
    </source>
</evidence>
<gene>
    <name evidence="15" type="ORF">SAMN04488524_0914</name>
</gene>
<dbReference type="STRING" id="151894.SAMN04488524_0914"/>
<dbReference type="Proteomes" id="UP000192756">
    <property type="component" value="Unassembled WGS sequence"/>
</dbReference>
<keyword evidence="2 10" id="KW-0813">Transport</keyword>
<feature type="signal peptide" evidence="12">
    <location>
        <begin position="1"/>
        <end position="20"/>
    </location>
</feature>
<evidence type="ECO:0000259" key="14">
    <source>
        <dbReference type="Pfam" id="PF07715"/>
    </source>
</evidence>
<keyword evidence="3 10" id="KW-1134">Transmembrane beta strand</keyword>
<evidence type="ECO:0000256" key="8">
    <source>
        <dbReference type="ARBA" id="ARBA00023170"/>
    </source>
</evidence>
<dbReference type="GO" id="GO:0009279">
    <property type="term" value="C:cell outer membrane"/>
    <property type="evidence" value="ECO:0007669"/>
    <property type="project" value="UniProtKB-SubCell"/>
</dbReference>
<keyword evidence="8 15" id="KW-0675">Receptor</keyword>
<keyword evidence="5 12" id="KW-0732">Signal</keyword>
<evidence type="ECO:0000256" key="1">
    <source>
        <dbReference type="ARBA" id="ARBA00004571"/>
    </source>
</evidence>
<dbReference type="SUPFAM" id="SSF56935">
    <property type="entry name" value="Porins"/>
    <property type="match status" value="1"/>
</dbReference>
<keyword evidence="9 10" id="KW-0998">Cell outer membrane</keyword>
<dbReference type="PANTHER" id="PTHR30069:SF29">
    <property type="entry name" value="HEMOGLOBIN AND HEMOGLOBIN-HAPTOGLOBIN-BINDING PROTEIN 1-RELATED"/>
    <property type="match status" value="1"/>
</dbReference>
<dbReference type="GO" id="GO:0044718">
    <property type="term" value="P:siderophore transmembrane transport"/>
    <property type="evidence" value="ECO:0007669"/>
    <property type="project" value="TreeGrafter"/>
</dbReference>
<sequence>MFTKAIFALLLCIVGLSAHAQSVLVSGLVTDKLTKQPIPGVGITVKGTTSGTATDANGRYSFSTSQKAPFTLVISFVGYTSVEREITGNTNGITTELEPTAILGQEVVISASRTPERILESPVTIERIGASAIKELPGASFYDAITNLKGVEASTQSLTFKSINTRGFNSNGNTRFNQFIDGMDNQAPGLNFSVGNIIGLSELDVDNVELLPGASSALYGAGGINGTLLMTSKNPFKYPGASFQFKTGVNHVNDDNSAVQQFNQLDVRVAKAWNRFGFKATFSYLQAKDWYGSDARNFDRINNTVIPGDRLSDPNYDGVNVYGDEVSQNMRNLVQGSIEPAVRAGILAASGGAFNPKTVLDNVPAGASYATYLSTINGLPIPAALKQAASTQYLPFYFGLKNPSVLPNQAISRDGYDEVNLVDYNTKSLKTSGSLNYKITSTIEAIAQLTWGSGTSVYTGTDRYSLRNFSIGQYKLELKGEDFFLRGYTTQERSGDSYISSILGVSINEVSSPNSTWFPAYIGNYIGARLANQTPEASHGIARTAANKTGRGRFLPGSAEFENAKRQIMNTNISATSINATDPSKSVYGARFDDKSNLYHYEGMYNFTNVLNNVVEFQVGASSRLYQLRSGGTIFDDIGKDLNINEYGAFAQLGKKLFNEKFKLTLAGRYDKSTNFEGRFTPRVTGVLTVAQNNNIRVSYQTGYRNPTTQNQYIDLSVLGGATRLIGGLPGSIEKYELYSRPGVLRKNYIAYLASAAASPTNTGDASLLVPYTFDPKGLRPESVKSYELGYKGLISKQLLVDAYGYYNTYKDFITAVTLFRDGSTFSIPVNAEGNVDTYGAALGLDYLLGKYTLSGNVSYNEIGDLPNDYDNDFNTPKIRYNLGLANREIIKNLGFNVQYRWQDKYYWFSSFAAGNVPAFSTFDAQVNLKIPSVNSMVKIGGANILNKYYVTSFGNPAVGALYYIAYTFNP</sequence>
<keyword evidence="6 11" id="KW-0798">TonB box</keyword>